<proteinExistence type="predicted"/>
<sequence length="485" mass="54602">MQALNRNNAGIGPAPTEAILQFGGGNFLRGFADWIVEVYNRHTDRPLGVLVANNSDRQIYRDWRAQDGLYHVLTRGIKQGELVDSQELITNVSRVISMDTDWDTFLASAENPDMRYIISNTTEAGIRFSEDDRLSDRPPAEFPAKLTAWLNRRFQHFKGAPERGCVVIPMELIEDNGSVLRGLVIRNAEVWKLGSGFTAWVHKHCTFCSTLVDRIVPGVGADEMQEVQERTGYEDVAVTQGEPYHLLAIKAPAAVRKQLPLDKIGLNILYTDDLTPYRRSKVAILNGAHTSMVPVGYLSGKETVGETLEDALTGAYIRELLFEEIIPILSLPEVDLEQFADDVLDRFRNPFIHHQLLSISLNSVSKFRTRVLPSLLAYVEQQGHPPHRMVIALAALIRFYRGDRNGQEIPLKDDAWAIAFLQQAWKNTEPTEAGMLQLSDQVLGWERAWEQDLRNYAGLKQALAEALLRMEKKGMEATVAESLKK</sequence>
<dbReference type="OrthoDB" id="9768714at2"/>
<dbReference type="Gene3D" id="1.10.1040.10">
    <property type="entry name" value="N-(1-d-carboxylethyl)-l-norvaline Dehydrogenase, domain 2"/>
    <property type="match status" value="1"/>
</dbReference>
<dbReference type="InterPro" id="IPR008927">
    <property type="entry name" value="6-PGluconate_DH-like_C_sf"/>
</dbReference>
<dbReference type="GO" id="GO:0008926">
    <property type="term" value="F:mannitol-1-phosphate 5-dehydrogenase activity"/>
    <property type="evidence" value="ECO:0007669"/>
    <property type="project" value="TreeGrafter"/>
</dbReference>
<dbReference type="InterPro" id="IPR036291">
    <property type="entry name" value="NAD(P)-bd_dom_sf"/>
</dbReference>
<keyword evidence="2" id="KW-0520">NAD</keyword>
<dbReference type="Proteomes" id="UP000237662">
    <property type="component" value="Unassembled WGS sequence"/>
</dbReference>
<evidence type="ECO:0000313" key="6">
    <source>
        <dbReference type="Proteomes" id="UP000237662"/>
    </source>
</evidence>
<dbReference type="InterPro" id="IPR013131">
    <property type="entry name" value="Mannitol_DH_N"/>
</dbReference>
<accession>A0A2S6IB66</accession>
<organism evidence="5 6">
    <name type="scientific">Neolewinella xylanilytica</name>
    <dbReference type="NCBI Taxonomy" id="1514080"/>
    <lineage>
        <taxon>Bacteria</taxon>
        <taxon>Pseudomonadati</taxon>
        <taxon>Bacteroidota</taxon>
        <taxon>Saprospiria</taxon>
        <taxon>Saprospirales</taxon>
        <taxon>Lewinellaceae</taxon>
        <taxon>Neolewinella</taxon>
    </lineage>
</organism>
<evidence type="ECO:0000259" key="3">
    <source>
        <dbReference type="Pfam" id="PF01232"/>
    </source>
</evidence>
<dbReference type="GO" id="GO:0019698">
    <property type="term" value="P:D-galacturonate catabolic process"/>
    <property type="evidence" value="ECO:0007669"/>
    <property type="project" value="TreeGrafter"/>
</dbReference>
<gene>
    <name evidence="5" type="ORF">CLV84_1722</name>
</gene>
<dbReference type="GO" id="GO:0005829">
    <property type="term" value="C:cytosol"/>
    <property type="evidence" value="ECO:0007669"/>
    <property type="project" value="TreeGrafter"/>
</dbReference>
<keyword evidence="1" id="KW-0560">Oxidoreductase</keyword>
<dbReference type="GO" id="GO:0019592">
    <property type="term" value="P:mannitol catabolic process"/>
    <property type="evidence" value="ECO:0007669"/>
    <property type="project" value="TreeGrafter"/>
</dbReference>
<dbReference type="Pfam" id="PF08125">
    <property type="entry name" value="Mannitol_dh_C"/>
    <property type="match status" value="1"/>
</dbReference>
<dbReference type="InterPro" id="IPR013118">
    <property type="entry name" value="Mannitol_DH_C"/>
</dbReference>
<dbReference type="SUPFAM" id="SSF51735">
    <property type="entry name" value="NAD(P)-binding Rossmann-fold domains"/>
    <property type="match status" value="1"/>
</dbReference>
<protein>
    <submittedName>
        <fullName evidence="5">Tagaturonate reductase</fullName>
    </submittedName>
</protein>
<dbReference type="Gene3D" id="3.40.50.720">
    <property type="entry name" value="NAD(P)-binding Rossmann-like Domain"/>
    <property type="match status" value="1"/>
</dbReference>
<dbReference type="PANTHER" id="PTHR30524">
    <property type="entry name" value="MANNITOL-1-PHOSPHATE 5-DEHYDROGENASE"/>
    <property type="match status" value="1"/>
</dbReference>
<evidence type="ECO:0000256" key="2">
    <source>
        <dbReference type="ARBA" id="ARBA00023027"/>
    </source>
</evidence>
<name>A0A2S6IB66_9BACT</name>
<dbReference type="PANTHER" id="PTHR30524:SF0">
    <property type="entry name" value="ALTRONATE OXIDOREDUCTASE-RELATED"/>
    <property type="match status" value="1"/>
</dbReference>
<dbReference type="InterPro" id="IPR013328">
    <property type="entry name" value="6PGD_dom2"/>
</dbReference>
<dbReference type="Pfam" id="PF01232">
    <property type="entry name" value="Mannitol_dh"/>
    <property type="match status" value="1"/>
</dbReference>
<reference evidence="5 6" key="1">
    <citation type="submission" date="2018-02" db="EMBL/GenBank/DDBJ databases">
        <title>Genomic Encyclopedia of Archaeal and Bacterial Type Strains, Phase II (KMG-II): from individual species to whole genera.</title>
        <authorList>
            <person name="Goeker M."/>
        </authorList>
    </citation>
    <scope>NUCLEOTIDE SEQUENCE [LARGE SCALE GENOMIC DNA]</scope>
    <source>
        <strain evidence="5 6">DSM 29526</strain>
    </source>
</reference>
<evidence type="ECO:0000256" key="1">
    <source>
        <dbReference type="ARBA" id="ARBA00023002"/>
    </source>
</evidence>
<dbReference type="EMBL" id="PTJC01000005">
    <property type="protein sequence ID" value="PPK88751.1"/>
    <property type="molecule type" value="Genomic_DNA"/>
</dbReference>
<dbReference type="GO" id="GO:0009026">
    <property type="term" value="F:tagaturonate reductase activity"/>
    <property type="evidence" value="ECO:0007669"/>
    <property type="project" value="TreeGrafter"/>
</dbReference>
<keyword evidence="6" id="KW-1185">Reference proteome</keyword>
<feature type="domain" description="Mannitol dehydrogenase C-terminal" evidence="4">
    <location>
        <begin position="273"/>
        <end position="469"/>
    </location>
</feature>
<dbReference type="NCBIfam" id="NF002969">
    <property type="entry name" value="PRK03643.1"/>
    <property type="match status" value="1"/>
</dbReference>
<dbReference type="RefSeq" id="WP_104419282.1">
    <property type="nucleotide sequence ID" value="NZ_PTJC01000005.1"/>
</dbReference>
<comment type="caution">
    <text evidence="5">The sequence shown here is derived from an EMBL/GenBank/DDBJ whole genome shotgun (WGS) entry which is preliminary data.</text>
</comment>
<dbReference type="SUPFAM" id="SSF48179">
    <property type="entry name" value="6-phosphogluconate dehydrogenase C-terminal domain-like"/>
    <property type="match status" value="1"/>
</dbReference>
<evidence type="ECO:0000313" key="5">
    <source>
        <dbReference type="EMBL" id="PPK88751.1"/>
    </source>
</evidence>
<evidence type="ECO:0000259" key="4">
    <source>
        <dbReference type="Pfam" id="PF08125"/>
    </source>
</evidence>
<dbReference type="AlphaFoldDB" id="A0A2S6IB66"/>
<feature type="domain" description="Mannitol dehydrogenase N-terminal" evidence="3">
    <location>
        <begin position="18"/>
        <end position="262"/>
    </location>
</feature>